<evidence type="ECO:0000313" key="3">
    <source>
        <dbReference type="Proteomes" id="UP000198917"/>
    </source>
</evidence>
<dbReference type="AlphaFoldDB" id="A0A3G2D172"/>
<accession>A0A3G2D172</accession>
<feature type="region of interest" description="Disordered" evidence="1">
    <location>
        <begin position="30"/>
        <end position="64"/>
    </location>
</feature>
<sequence>MAQLITILLLLVGSIILYRRFVRDAEKLSAKSKQREKERETGAIGTLIKDPDTGEYRVKREDEA</sequence>
<feature type="compositionally biased region" description="Basic and acidic residues" evidence="1">
    <location>
        <begin position="49"/>
        <end position="64"/>
    </location>
</feature>
<gene>
    <name evidence="2" type="ORF">SAMN05428983_2058</name>
</gene>
<name>A0A3G2D172_9HYPH</name>
<dbReference type="Proteomes" id="UP000198917">
    <property type="component" value="Unassembled WGS sequence"/>
</dbReference>
<protein>
    <submittedName>
        <fullName evidence="2">Uncharacterized protein</fullName>
    </submittedName>
</protein>
<reference evidence="2 3" key="1">
    <citation type="submission" date="2016-10" db="EMBL/GenBank/DDBJ databases">
        <authorList>
            <person name="Varghese N."/>
            <person name="Submissions S."/>
        </authorList>
    </citation>
    <scope>NUCLEOTIDE SEQUENCE [LARGE SCALE GENOMIC DNA]</scope>
    <source>
        <strain evidence="2 3">PDC82</strain>
    </source>
</reference>
<dbReference type="EMBL" id="FNEW01000001">
    <property type="protein sequence ID" value="SDJ52313.1"/>
    <property type="molecule type" value="Genomic_DNA"/>
</dbReference>
<proteinExistence type="predicted"/>
<organism evidence="2 3">
    <name type="scientific">Agrobacterium fabrum</name>
    <dbReference type="NCBI Taxonomy" id="1176649"/>
    <lineage>
        <taxon>Bacteria</taxon>
        <taxon>Pseudomonadati</taxon>
        <taxon>Pseudomonadota</taxon>
        <taxon>Alphaproteobacteria</taxon>
        <taxon>Hyphomicrobiales</taxon>
        <taxon>Rhizobiaceae</taxon>
        <taxon>Rhizobium/Agrobacterium group</taxon>
        <taxon>Agrobacterium</taxon>
        <taxon>Agrobacterium tumefaciens complex</taxon>
    </lineage>
</organism>
<evidence type="ECO:0000313" key="2">
    <source>
        <dbReference type="EMBL" id="SDJ52313.1"/>
    </source>
</evidence>
<feature type="compositionally biased region" description="Basic and acidic residues" evidence="1">
    <location>
        <begin position="30"/>
        <end position="41"/>
    </location>
</feature>
<dbReference type="RefSeq" id="WP_006313103.1">
    <property type="nucleotide sequence ID" value="NZ_CAKKLR010000003.1"/>
</dbReference>
<dbReference type="GeneID" id="1132676"/>
<comment type="caution">
    <text evidence="2">The sequence shown here is derived from an EMBL/GenBank/DDBJ whole genome shotgun (WGS) entry which is preliminary data.</text>
</comment>
<evidence type="ECO:0000256" key="1">
    <source>
        <dbReference type="SAM" id="MobiDB-lite"/>
    </source>
</evidence>